<protein>
    <submittedName>
        <fullName evidence="2">Transposase</fullName>
    </submittedName>
</protein>
<keyword evidence="1" id="KW-0472">Membrane</keyword>
<evidence type="ECO:0000313" key="2">
    <source>
        <dbReference type="EMBL" id="PYC70840.1"/>
    </source>
</evidence>
<comment type="caution">
    <text evidence="2">The sequence shown here is derived from an EMBL/GenBank/DDBJ whole genome shotgun (WGS) entry which is preliminary data.</text>
</comment>
<dbReference type="Proteomes" id="UP000248039">
    <property type="component" value="Unassembled WGS sequence"/>
</dbReference>
<organism evidence="2 3">
    <name type="scientific">Streptomyces tateyamensis</name>
    <dbReference type="NCBI Taxonomy" id="565073"/>
    <lineage>
        <taxon>Bacteria</taxon>
        <taxon>Bacillati</taxon>
        <taxon>Actinomycetota</taxon>
        <taxon>Actinomycetes</taxon>
        <taxon>Kitasatosporales</taxon>
        <taxon>Streptomycetaceae</taxon>
        <taxon>Streptomyces</taxon>
    </lineage>
</organism>
<dbReference type="AlphaFoldDB" id="A0A2V4NZF8"/>
<gene>
    <name evidence="2" type="ORF">C7C46_27165</name>
</gene>
<feature type="transmembrane region" description="Helical" evidence="1">
    <location>
        <begin position="12"/>
        <end position="31"/>
    </location>
</feature>
<reference evidence="2 3" key="1">
    <citation type="submission" date="2018-03" db="EMBL/GenBank/DDBJ databases">
        <title>Bioinformatic expansion and discovery of thiopeptide antibiotics.</title>
        <authorList>
            <person name="Schwalen C.J."/>
            <person name="Hudson G.A."/>
            <person name="Mitchell D.A."/>
        </authorList>
    </citation>
    <scope>NUCLEOTIDE SEQUENCE [LARGE SCALE GENOMIC DNA]</scope>
    <source>
        <strain evidence="2 3">ATCC 21389</strain>
    </source>
</reference>
<keyword evidence="1" id="KW-0812">Transmembrane</keyword>
<proteinExistence type="predicted"/>
<evidence type="ECO:0000313" key="3">
    <source>
        <dbReference type="Proteomes" id="UP000248039"/>
    </source>
</evidence>
<feature type="non-terminal residue" evidence="2">
    <location>
        <position position="1"/>
    </location>
</feature>
<keyword evidence="1" id="KW-1133">Transmembrane helix</keyword>
<evidence type="ECO:0000256" key="1">
    <source>
        <dbReference type="SAM" id="Phobius"/>
    </source>
</evidence>
<accession>A0A2V4NZF8</accession>
<sequence length="58" mass="6456">EAVLDQYQVRKYAAWHRHITMSMLALCLLAVMRQALQKGAPALGKTFRNRPDGPSGTS</sequence>
<name>A0A2V4NZF8_9ACTN</name>
<keyword evidence="3" id="KW-1185">Reference proteome</keyword>
<dbReference type="EMBL" id="PYBW01000116">
    <property type="protein sequence ID" value="PYC70840.1"/>
    <property type="molecule type" value="Genomic_DNA"/>
</dbReference>